<evidence type="ECO:0000313" key="7">
    <source>
        <dbReference type="EMBL" id="MCU6795999.1"/>
    </source>
</evidence>
<accession>A0ABT2UQQ5</accession>
<sequence>MSNNIAFRAMVALLVWIALTGCSDGSNQADSKDNQMEPIPKLTVIKPLFPGHIYHPDSELEKLLEKETHVEVTYETPPYSEYKTRLSVKMAGGDIPDIVNTYSPNDPEHNALIDQGVFLPLDDLLPKFPKLKQAFSAQTWEYMRNPTDGHIYGVPWMRDRGGQGIVIRKDWLDKLGLKTPTTLDGLVEVLIAFRDQDPDGNKVKDTIPLTFKDNQISNLNGLFSLFGVNPGWSPASTDANQLQYGLVQPGVKEALKFLRTLRQQGLMDPDFLVGKTIGIDKFKSGKVGVLLLNIGDYRQLAVMPSLKTEILDPIHNKGNVLSINLPATPINRTNQISSRSKNPEAALRYLEYQITGGYDLIQYGVEGKTYRIDNGVKLPFDSEKKDPQYSTNVGLELLQPEWLFTDPEKYTKFVPRDMADYMMHKLDTYEKNIMYDYLRPNVVIPSLQEKSAILRQIIEEGYTRMLLESKLDVDTTFDEMVGKWKKSGGDQVTEEVNRLQKDKSEPSFTYMRKP</sequence>
<keyword evidence="2" id="KW-0732">Signal</keyword>
<keyword evidence="8" id="KW-1185">Reference proteome</keyword>
<evidence type="ECO:0000256" key="5">
    <source>
        <dbReference type="ARBA" id="ARBA00023288"/>
    </source>
</evidence>
<evidence type="ECO:0000256" key="3">
    <source>
        <dbReference type="ARBA" id="ARBA00023136"/>
    </source>
</evidence>
<keyword evidence="5" id="KW-0449">Lipoprotein</keyword>
<dbReference type="PANTHER" id="PTHR43649">
    <property type="entry name" value="ARABINOSE-BINDING PROTEIN-RELATED"/>
    <property type="match status" value="1"/>
</dbReference>
<evidence type="ECO:0000256" key="6">
    <source>
        <dbReference type="SAM" id="MobiDB-lite"/>
    </source>
</evidence>
<gene>
    <name evidence="7" type="ORF">OB236_28150</name>
</gene>
<evidence type="ECO:0000256" key="4">
    <source>
        <dbReference type="ARBA" id="ARBA00023139"/>
    </source>
</evidence>
<proteinExistence type="predicted"/>
<dbReference type="Proteomes" id="UP001652445">
    <property type="component" value="Unassembled WGS sequence"/>
</dbReference>
<dbReference type="InterPro" id="IPR050490">
    <property type="entry name" value="Bact_solute-bd_prot1"/>
</dbReference>
<keyword evidence="4" id="KW-0564">Palmitate</keyword>
<name>A0ABT2UQQ5_9BACL</name>
<dbReference type="InterPro" id="IPR006059">
    <property type="entry name" value="SBP"/>
</dbReference>
<dbReference type="PANTHER" id="PTHR43649:SF33">
    <property type="entry name" value="POLYGALACTURONAN_RHAMNOGALACTURONAN-BINDING PROTEIN YTCQ"/>
    <property type="match status" value="1"/>
</dbReference>
<dbReference type="RefSeq" id="WP_262686853.1">
    <property type="nucleotide sequence ID" value="NZ_JAOQIO010000095.1"/>
</dbReference>
<evidence type="ECO:0000313" key="8">
    <source>
        <dbReference type="Proteomes" id="UP001652445"/>
    </source>
</evidence>
<feature type="compositionally biased region" description="Basic and acidic residues" evidence="6">
    <location>
        <begin position="495"/>
        <end position="505"/>
    </location>
</feature>
<protein>
    <submittedName>
        <fullName evidence="7">Extracellular solute-binding protein</fullName>
    </submittedName>
</protein>
<dbReference type="Gene3D" id="3.40.190.10">
    <property type="entry name" value="Periplasmic binding protein-like II"/>
    <property type="match status" value="2"/>
</dbReference>
<comment type="caution">
    <text evidence="7">The sequence shown here is derived from an EMBL/GenBank/DDBJ whole genome shotgun (WGS) entry which is preliminary data.</text>
</comment>
<dbReference type="Pfam" id="PF01547">
    <property type="entry name" value="SBP_bac_1"/>
    <property type="match status" value="1"/>
</dbReference>
<evidence type="ECO:0000256" key="2">
    <source>
        <dbReference type="ARBA" id="ARBA00022729"/>
    </source>
</evidence>
<dbReference type="EMBL" id="JAOQIO010000095">
    <property type="protein sequence ID" value="MCU6795999.1"/>
    <property type="molecule type" value="Genomic_DNA"/>
</dbReference>
<reference evidence="7 8" key="1">
    <citation type="submission" date="2022-09" db="EMBL/GenBank/DDBJ databases">
        <authorList>
            <person name="Han X.L."/>
            <person name="Wang Q."/>
            <person name="Lu T."/>
        </authorList>
    </citation>
    <scope>NUCLEOTIDE SEQUENCE [LARGE SCALE GENOMIC DNA]</scope>
    <source>
        <strain evidence="7 8">WQ 127069</strain>
    </source>
</reference>
<organism evidence="7 8">
    <name type="scientific">Paenibacillus baimaensis</name>
    <dbReference type="NCBI Taxonomy" id="2982185"/>
    <lineage>
        <taxon>Bacteria</taxon>
        <taxon>Bacillati</taxon>
        <taxon>Bacillota</taxon>
        <taxon>Bacilli</taxon>
        <taxon>Bacillales</taxon>
        <taxon>Paenibacillaceae</taxon>
        <taxon>Paenibacillus</taxon>
    </lineage>
</organism>
<keyword evidence="1" id="KW-1003">Cell membrane</keyword>
<feature type="region of interest" description="Disordered" evidence="6">
    <location>
        <begin position="492"/>
        <end position="514"/>
    </location>
</feature>
<evidence type="ECO:0000256" key="1">
    <source>
        <dbReference type="ARBA" id="ARBA00022475"/>
    </source>
</evidence>
<dbReference type="SUPFAM" id="SSF53850">
    <property type="entry name" value="Periplasmic binding protein-like II"/>
    <property type="match status" value="1"/>
</dbReference>
<keyword evidence="3" id="KW-0472">Membrane</keyword>